<gene>
    <name evidence="1" type="ORF">NPIL_395071</name>
</gene>
<sequence>MDLCVQLNASESSVLVHPNIEATARYGLDAGAPSFIITVDMCIFRNIKTSLSKSISEGCVFKSRPGHQWGNLSSDHHWEV</sequence>
<dbReference type="Proteomes" id="UP000887013">
    <property type="component" value="Unassembled WGS sequence"/>
</dbReference>
<proteinExistence type="predicted"/>
<organism evidence="1 2">
    <name type="scientific">Nephila pilipes</name>
    <name type="common">Giant wood spider</name>
    <name type="synonym">Nephila maculata</name>
    <dbReference type="NCBI Taxonomy" id="299642"/>
    <lineage>
        <taxon>Eukaryota</taxon>
        <taxon>Metazoa</taxon>
        <taxon>Ecdysozoa</taxon>
        <taxon>Arthropoda</taxon>
        <taxon>Chelicerata</taxon>
        <taxon>Arachnida</taxon>
        <taxon>Araneae</taxon>
        <taxon>Araneomorphae</taxon>
        <taxon>Entelegynae</taxon>
        <taxon>Araneoidea</taxon>
        <taxon>Nephilidae</taxon>
        <taxon>Nephila</taxon>
    </lineage>
</organism>
<protein>
    <submittedName>
        <fullName evidence="1">Uncharacterized protein</fullName>
    </submittedName>
</protein>
<dbReference type="EMBL" id="BMAW01007823">
    <property type="protein sequence ID" value="GFT05582.1"/>
    <property type="molecule type" value="Genomic_DNA"/>
</dbReference>
<accession>A0A8X6TFM2</accession>
<dbReference type="AlphaFoldDB" id="A0A8X6TFM2"/>
<evidence type="ECO:0000313" key="1">
    <source>
        <dbReference type="EMBL" id="GFT05582.1"/>
    </source>
</evidence>
<reference evidence="1" key="1">
    <citation type="submission" date="2020-08" db="EMBL/GenBank/DDBJ databases">
        <title>Multicomponent nature underlies the extraordinary mechanical properties of spider dragline silk.</title>
        <authorList>
            <person name="Kono N."/>
            <person name="Nakamura H."/>
            <person name="Mori M."/>
            <person name="Yoshida Y."/>
            <person name="Ohtoshi R."/>
            <person name="Malay A.D."/>
            <person name="Moran D.A.P."/>
            <person name="Tomita M."/>
            <person name="Numata K."/>
            <person name="Arakawa K."/>
        </authorList>
    </citation>
    <scope>NUCLEOTIDE SEQUENCE</scope>
</reference>
<evidence type="ECO:0000313" key="2">
    <source>
        <dbReference type="Proteomes" id="UP000887013"/>
    </source>
</evidence>
<comment type="caution">
    <text evidence="1">The sequence shown here is derived from an EMBL/GenBank/DDBJ whole genome shotgun (WGS) entry which is preliminary data.</text>
</comment>
<keyword evidence="2" id="KW-1185">Reference proteome</keyword>
<name>A0A8X6TFM2_NEPPI</name>